<dbReference type="InParanoid" id="T1HTL6"/>
<dbReference type="EMBL" id="ACPB03003384">
    <property type="status" value="NOT_ANNOTATED_CDS"/>
    <property type="molecule type" value="Genomic_DNA"/>
</dbReference>
<sequence>MWKSEKPIHIRNLEYFRTSDHPPPLFSDIAIERVDAHATRFWAEIFGIIHLFTAFAIAFILQFYKFLLYGLIRPLMIGLVQLTSDYFFKPLFTVIYNGITQPLFIFLYNIATSFRDLCLPIAKGIGYFFNEIATLLKAIRLVDWKHTTVAASTKNNAKNV</sequence>
<organism evidence="1 2">
    <name type="scientific">Rhodnius prolixus</name>
    <name type="common">Triatomid bug</name>
    <dbReference type="NCBI Taxonomy" id="13249"/>
    <lineage>
        <taxon>Eukaryota</taxon>
        <taxon>Metazoa</taxon>
        <taxon>Ecdysozoa</taxon>
        <taxon>Arthropoda</taxon>
        <taxon>Hexapoda</taxon>
        <taxon>Insecta</taxon>
        <taxon>Pterygota</taxon>
        <taxon>Neoptera</taxon>
        <taxon>Paraneoptera</taxon>
        <taxon>Hemiptera</taxon>
        <taxon>Heteroptera</taxon>
        <taxon>Panheteroptera</taxon>
        <taxon>Cimicomorpha</taxon>
        <taxon>Reduviidae</taxon>
        <taxon>Triatominae</taxon>
        <taxon>Rhodnius</taxon>
    </lineage>
</organism>
<dbReference type="Proteomes" id="UP000015103">
    <property type="component" value="Unassembled WGS sequence"/>
</dbReference>
<reference evidence="1" key="1">
    <citation type="submission" date="2015-05" db="UniProtKB">
        <authorList>
            <consortium name="EnsemblMetazoa"/>
        </authorList>
    </citation>
    <scope>IDENTIFICATION</scope>
</reference>
<dbReference type="AlphaFoldDB" id="T1HTL6"/>
<keyword evidence="2" id="KW-1185">Reference proteome</keyword>
<accession>T1HTL6</accession>
<evidence type="ECO:0000313" key="1">
    <source>
        <dbReference type="EnsemblMetazoa" id="RPRC007386-PA"/>
    </source>
</evidence>
<dbReference type="STRING" id="13249.T1HTL6"/>
<evidence type="ECO:0000313" key="2">
    <source>
        <dbReference type="Proteomes" id="UP000015103"/>
    </source>
</evidence>
<dbReference type="EnsemblMetazoa" id="RPRC007386-RA">
    <property type="protein sequence ID" value="RPRC007386-PA"/>
    <property type="gene ID" value="RPRC007386"/>
</dbReference>
<proteinExistence type="predicted"/>
<dbReference type="OMA" id="HIHASTT"/>
<dbReference type="VEuPathDB" id="VectorBase:RPRC007386"/>
<dbReference type="HOGENOM" id="CLU_1654321_0_0_1"/>
<protein>
    <submittedName>
        <fullName evidence="1">Uncharacterized protein</fullName>
    </submittedName>
</protein>
<name>T1HTL6_RHOPR</name>
<dbReference type="eggNOG" id="ENOG502S3Y6">
    <property type="taxonomic scope" value="Eukaryota"/>
</dbReference>